<dbReference type="KEGG" id="dco:SAMEA4475696_2344"/>
<dbReference type="InterPro" id="IPR029063">
    <property type="entry name" value="SAM-dependent_MTases_sf"/>
</dbReference>
<dbReference type="GO" id="GO:0032259">
    <property type="term" value="P:methylation"/>
    <property type="evidence" value="ECO:0007669"/>
    <property type="project" value="UniProtKB-KW"/>
</dbReference>
<protein>
    <submittedName>
        <fullName evidence="2">Methyltransferase, FkbM family</fullName>
    </submittedName>
</protein>
<evidence type="ECO:0000259" key="1">
    <source>
        <dbReference type="Pfam" id="PF05050"/>
    </source>
</evidence>
<keyword evidence="3" id="KW-1185">Reference proteome</keyword>
<dbReference type="PANTHER" id="PTHR34203">
    <property type="entry name" value="METHYLTRANSFERASE, FKBM FAMILY PROTEIN"/>
    <property type="match status" value="1"/>
</dbReference>
<dbReference type="AlphaFoldDB" id="A0A239VVV4"/>
<keyword evidence="2" id="KW-0808">Transferase</keyword>
<dbReference type="SUPFAM" id="SSF53335">
    <property type="entry name" value="S-adenosyl-L-methionine-dependent methyltransferases"/>
    <property type="match status" value="1"/>
</dbReference>
<dbReference type="Proteomes" id="UP000242637">
    <property type="component" value="Chromosome 1"/>
</dbReference>
<proteinExistence type="predicted"/>
<dbReference type="PANTHER" id="PTHR34203:SF15">
    <property type="entry name" value="SLL1173 PROTEIN"/>
    <property type="match status" value="1"/>
</dbReference>
<dbReference type="Pfam" id="PF05050">
    <property type="entry name" value="Methyltransf_21"/>
    <property type="match status" value="1"/>
</dbReference>
<name>A0A239VVV4_9MICO</name>
<dbReference type="Gene3D" id="3.40.50.150">
    <property type="entry name" value="Vaccinia Virus protein VP39"/>
    <property type="match status" value="1"/>
</dbReference>
<keyword evidence="2" id="KW-0489">Methyltransferase</keyword>
<dbReference type="RefSeq" id="WP_028326763.1">
    <property type="nucleotide sequence ID" value="NZ_LT906453.1"/>
</dbReference>
<dbReference type="OrthoDB" id="4703964at2"/>
<dbReference type="NCBIfam" id="TIGR01444">
    <property type="entry name" value="fkbM_fam"/>
    <property type="match status" value="1"/>
</dbReference>
<gene>
    <name evidence="2" type="ORF">SAMEA4475696_02344</name>
</gene>
<dbReference type="InterPro" id="IPR052514">
    <property type="entry name" value="SAM-dependent_MTase"/>
</dbReference>
<reference evidence="2 3" key="1">
    <citation type="submission" date="2017-06" db="EMBL/GenBank/DDBJ databases">
        <authorList>
            <consortium name="Pathogen Informatics"/>
        </authorList>
    </citation>
    <scope>NUCLEOTIDE SEQUENCE [LARGE SCALE GENOMIC DNA]</scope>
    <source>
        <strain evidence="2 3">NCTC13039</strain>
    </source>
</reference>
<sequence>MSHNLAATKVSSGNIEATLIHIENDHIGRVFRETGEFYENDLLNIWSSIPFRDDYAFIDVGANLGNHSVYLGLSASHPIISIEPHEVNFLLLEENIKINKIENRVIAKNACAWDKEEMISLRIASEGNMGTVTAHAGVPLDQSKVPANKLDSLIEGAHAAAIKIDVEGNESRVLAGAQETISRDHPLIFIETHSPQDKREAISTLAKKGYSLIDFLGVSDTAFLAHPESPIEISELDLKSLTQSMRERRIEKSLHYIYEEIRQLSAGR</sequence>
<dbReference type="GeneID" id="63460497"/>
<dbReference type="GO" id="GO:0008168">
    <property type="term" value="F:methyltransferase activity"/>
    <property type="evidence" value="ECO:0007669"/>
    <property type="project" value="UniProtKB-KW"/>
</dbReference>
<dbReference type="InterPro" id="IPR006342">
    <property type="entry name" value="FkbM_mtfrase"/>
</dbReference>
<evidence type="ECO:0000313" key="2">
    <source>
        <dbReference type="EMBL" id="SNV25926.1"/>
    </source>
</evidence>
<accession>A0A239VVV4</accession>
<evidence type="ECO:0000313" key="3">
    <source>
        <dbReference type="Proteomes" id="UP000242637"/>
    </source>
</evidence>
<organism evidence="2 3">
    <name type="scientific">Dermatophilus congolensis</name>
    <dbReference type="NCBI Taxonomy" id="1863"/>
    <lineage>
        <taxon>Bacteria</taxon>
        <taxon>Bacillati</taxon>
        <taxon>Actinomycetota</taxon>
        <taxon>Actinomycetes</taxon>
        <taxon>Micrococcales</taxon>
        <taxon>Dermatophilaceae</taxon>
        <taxon>Dermatophilus</taxon>
    </lineage>
</organism>
<dbReference type="EMBL" id="LT906453">
    <property type="protein sequence ID" value="SNV25926.1"/>
    <property type="molecule type" value="Genomic_DNA"/>
</dbReference>
<feature type="domain" description="Methyltransferase FkbM" evidence="1">
    <location>
        <begin position="59"/>
        <end position="211"/>
    </location>
</feature>
<dbReference type="STRING" id="1121387.GCA_000429885_00706"/>